<dbReference type="EMBL" id="MFYX01000084">
    <property type="protein sequence ID" value="OGK03636.1"/>
    <property type="molecule type" value="Genomic_DNA"/>
</dbReference>
<dbReference type="PANTHER" id="PTHR46112">
    <property type="entry name" value="AMINOPEPTIDASE"/>
    <property type="match status" value="1"/>
</dbReference>
<evidence type="ECO:0008006" key="5">
    <source>
        <dbReference type="Google" id="ProtNLM"/>
    </source>
</evidence>
<dbReference type="InterPro" id="IPR000587">
    <property type="entry name" value="Creatinase_N"/>
</dbReference>
<dbReference type="Pfam" id="PF00557">
    <property type="entry name" value="Peptidase_M24"/>
    <property type="match status" value="1"/>
</dbReference>
<dbReference type="CDD" id="cd01066">
    <property type="entry name" value="APP_MetAP"/>
    <property type="match status" value="1"/>
</dbReference>
<reference evidence="3 4" key="1">
    <citation type="journal article" date="2016" name="Nat. Commun.">
        <title>Thousands of microbial genomes shed light on interconnected biogeochemical processes in an aquifer system.</title>
        <authorList>
            <person name="Anantharaman K."/>
            <person name="Brown C.T."/>
            <person name="Hug L.A."/>
            <person name="Sharon I."/>
            <person name="Castelle C.J."/>
            <person name="Probst A.J."/>
            <person name="Thomas B.C."/>
            <person name="Singh A."/>
            <person name="Wilkins M.J."/>
            <person name="Karaoz U."/>
            <person name="Brodie E.L."/>
            <person name="Williams K.H."/>
            <person name="Hubbard S.S."/>
            <person name="Banfield J.F."/>
        </authorList>
    </citation>
    <scope>NUCLEOTIDE SEQUENCE [LARGE SCALE GENOMIC DNA]</scope>
</reference>
<evidence type="ECO:0000259" key="2">
    <source>
        <dbReference type="Pfam" id="PF01321"/>
    </source>
</evidence>
<dbReference type="Gene3D" id="3.90.230.10">
    <property type="entry name" value="Creatinase/methionine aminopeptidase superfamily"/>
    <property type="match status" value="1"/>
</dbReference>
<dbReference type="Proteomes" id="UP000179243">
    <property type="component" value="Unassembled WGS sequence"/>
</dbReference>
<proteinExistence type="predicted"/>
<dbReference type="SUPFAM" id="SSF55920">
    <property type="entry name" value="Creatinase/aminopeptidase"/>
    <property type="match status" value="1"/>
</dbReference>
<sequence>MSFIPETELTSRVVRLQKGLGAQALDGAFIFDKISLLYFTGTMANGAFFVPATGEPVYFVRRNPERALLESSHNRIIPYKNFKDISAYLAKVGHLVANIGINEGAVTVSFYKMLQKNVPQSVFSDIGQLCARLRAVKSEYELNKMKKAGELSREIYALIPGLIKLGMSEWELGLLLFQESAKRGLNCMSRVAGGNEFFFGNISFGENSLYPSAFDGPGGIRGRSPACPFLGSDRTLKAGDLIYIDMVTPCDEYYIDKTRVYSAGKPSQKAIDSFQKCCAIQDVVRDMLKPNVTPSYIYNKIYKEYIESDPEFAEHFMGYRQNQVKFLGHGIGIVLDEYPVIADKFNLPLEASMTIAVEPKKGIEGIGMVGIEDTFIVSPNGGINITEDFREIIVL</sequence>
<gene>
    <name evidence="3" type="ORF">A2519_02595</name>
</gene>
<dbReference type="PANTHER" id="PTHR46112:SF2">
    <property type="entry name" value="XAA-PRO AMINOPEPTIDASE P-RELATED"/>
    <property type="match status" value="1"/>
</dbReference>
<comment type="caution">
    <text evidence="3">The sequence shown here is derived from an EMBL/GenBank/DDBJ whole genome shotgun (WGS) entry which is preliminary data.</text>
</comment>
<evidence type="ECO:0000313" key="4">
    <source>
        <dbReference type="Proteomes" id="UP000179243"/>
    </source>
</evidence>
<dbReference type="AlphaFoldDB" id="A0A1F7FAX5"/>
<feature type="domain" description="Creatinase N-terminal" evidence="2">
    <location>
        <begin position="12"/>
        <end position="136"/>
    </location>
</feature>
<accession>A0A1F7FAX5</accession>
<dbReference type="Pfam" id="PF01321">
    <property type="entry name" value="Creatinase_N"/>
    <property type="match status" value="1"/>
</dbReference>
<dbReference type="SUPFAM" id="SSF53092">
    <property type="entry name" value="Creatinase/prolidase N-terminal domain"/>
    <property type="match status" value="1"/>
</dbReference>
<dbReference type="InterPro" id="IPR000994">
    <property type="entry name" value="Pept_M24"/>
</dbReference>
<evidence type="ECO:0000259" key="1">
    <source>
        <dbReference type="Pfam" id="PF00557"/>
    </source>
</evidence>
<protein>
    <recommendedName>
        <fullName evidence="5">Peptidase M24</fullName>
    </recommendedName>
</protein>
<name>A0A1F7FAX5_UNCRA</name>
<dbReference type="InterPro" id="IPR050659">
    <property type="entry name" value="Peptidase_M24B"/>
</dbReference>
<dbReference type="InterPro" id="IPR036005">
    <property type="entry name" value="Creatinase/aminopeptidase-like"/>
</dbReference>
<dbReference type="Gene3D" id="3.40.350.10">
    <property type="entry name" value="Creatinase/prolidase N-terminal domain"/>
    <property type="match status" value="1"/>
</dbReference>
<evidence type="ECO:0000313" key="3">
    <source>
        <dbReference type="EMBL" id="OGK03636.1"/>
    </source>
</evidence>
<feature type="domain" description="Peptidase M24" evidence="1">
    <location>
        <begin position="144"/>
        <end position="378"/>
    </location>
</feature>
<organism evidence="3 4">
    <name type="scientific">Candidatus Raymondbacteria bacterium RIFOXYD12_FULL_49_13</name>
    <dbReference type="NCBI Taxonomy" id="1817890"/>
    <lineage>
        <taxon>Bacteria</taxon>
        <taxon>Raymondiibacteriota</taxon>
    </lineage>
</organism>
<dbReference type="InterPro" id="IPR029149">
    <property type="entry name" value="Creatin/AminoP/Spt16_N"/>
</dbReference>